<accession>A0A199NXW3</accession>
<organism evidence="1 2">
    <name type="scientific">Xanthomonas graminis pv. poae</name>
    <dbReference type="NCBI Taxonomy" id="227946"/>
    <lineage>
        <taxon>Bacteria</taxon>
        <taxon>Pseudomonadati</taxon>
        <taxon>Pseudomonadota</taxon>
        <taxon>Gammaproteobacteria</taxon>
        <taxon>Lysobacterales</taxon>
        <taxon>Lysobacteraceae</taxon>
        <taxon>Xanthomonas</taxon>
        <taxon>Xanthomonas translucens group</taxon>
        <taxon>Xanthomonas graminis</taxon>
    </lineage>
</organism>
<gene>
    <name evidence="1" type="ORF">A6R73_07205</name>
</gene>
<proteinExistence type="predicted"/>
<dbReference type="Gene3D" id="3.40.630.10">
    <property type="entry name" value="Zn peptidases"/>
    <property type="match status" value="1"/>
</dbReference>
<dbReference type="EMBL" id="LWSU01000274">
    <property type="protein sequence ID" value="OAX53493.1"/>
    <property type="molecule type" value="Genomic_DNA"/>
</dbReference>
<evidence type="ECO:0000313" key="2">
    <source>
        <dbReference type="Proteomes" id="UP000093858"/>
    </source>
</evidence>
<dbReference type="SUPFAM" id="SSF53187">
    <property type="entry name" value="Zn-dependent exopeptidases"/>
    <property type="match status" value="1"/>
</dbReference>
<sequence>MVLDVHQTRQATAHPFFVFPYHPASVALAEKMMAARVLLTRPLGHEGHSGCIDDFSHALDIPLVAIEVGQRGDNPMSRVCARQAMAGFAELFFAGPESVRMRTPLHLISITRRYTFSSKADSVVDGLINLSPVCRGTLLMTDQETAIAPNDGFVVFIQRPHRNADGLIAGTIPRTALCFVEEFRHGGFNNQVQHVI</sequence>
<comment type="caution">
    <text evidence="1">The sequence shown here is derived from an EMBL/GenBank/DDBJ whole genome shotgun (WGS) entry which is preliminary data.</text>
</comment>
<evidence type="ECO:0000313" key="1">
    <source>
        <dbReference type="EMBL" id="OAX53493.1"/>
    </source>
</evidence>
<protein>
    <recommendedName>
        <fullName evidence="3">Succinylglutamate desuccinylase</fullName>
    </recommendedName>
</protein>
<evidence type="ECO:0008006" key="3">
    <source>
        <dbReference type="Google" id="ProtNLM"/>
    </source>
</evidence>
<dbReference type="Proteomes" id="UP000093858">
    <property type="component" value="Unassembled WGS sequence"/>
</dbReference>
<reference evidence="1 2" key="1">
    <citation type="submission" date="2016-04" db="EMBL/GenBank/DDBJ databases">
        <title>Xanthomonas translucens phylogeny.</title>
        <authorList>
            <person name="Langlois P."/>
        </authorList>
    </citation>
    <scope>NUCLEOTIDE SEQUENCE [LARGE SCALE GENOMIC DNA]</scope>
    <source>
        <strain evidence="1 2">B99</strain>
    </source>
</reference>
<dbReference type="AlphaFoldDB" id="A0A199NXW3"/>
<name>A0A199NXW3_9XANT</name>